<dbReference type="InterPro" id="IPR018247">
    <property type="entry name" value="EF_Hand_1_Ca_BS"/>
</dbReference>
<evidence type="ECO:0000256" key="1">
    <source>
        <dbReference type="SAM" id="SignalP"/>
    </source>
</evidence>
<dbReference type="AlphaFoldDB" id="A0A371R8A0"/>
<dbReference type="InParanoid" id="A0A371R8A0"/>
<feature type="chain" id="PRO_5016563450" description="EF-hand domain-containing protein" evidence="1">
    <location>
        <begin position="19"/>
        <end position="175"/>
    </location>
</feature>
<accession>A0A371R8A0</accession>
<evidence type="ECO:0000259" key="2">
    <source>
        <dbReference type="PROSITE" id="PS50222"/>
    </source>
</evidence>
<dbReference type="InterPro" id="IPR002048">
    <property type="entry name" value="EF_hand_dom"/>
</dbReference>
<dbReference type="SUPFAM" id="SSF47473">
    <property type="entry name" value="EF-hand"/>
    <property type="match status" value="1"/>
</dbReference>
<dbReference type="PROSITE" id="PS00018">
    <property type="entry name" value="EF_HAND_1"/>
    <property type="match status" value="1"/>
</dbReference>
<feature type="domain" description="EF-hand" evidence="2">
    <location>
        <begin position="44"/>
        <end position="79"/>
    </location>
</feature>
<name>A0A371R8A0_9PROT</name>
<dbReference type="Proteomes" id="UP000264589">
    <property type="component" value="Unassembled WGS sequence"/>
</dbReference>
<dbReference type="InterPro" id="IPR011992">
    <property type="entry name" value="EF-hand-dom_pair"/>
</dbReference>
<keyword evidence="4" id="KW-1185">Reference proteome</keyword>
<dbReference type="Pfam" id="PF13202">
    <property type="entry name" value="EF-hand_5"/>
    <property type="match status" value="2"/>
</dbReference>
<dbReference type="EMBL" id="QUQO01000002">
    <property type="protein sequence ID" value="RFB01674.1"/>
    <property type="molecule type" value="Genomic_DNA"/>
</dbReference>
<dbReference type="RefSeq" id="WP_116393389.1">
    <property type="nucleotide sequence ID" value="NZ_QUQO01000002.1"/>
</dbReference>
<dbReference type="GO" id="GO:0005509">
    <property type="term" value="F:calcium ion binding"/>
    <property type="evidence" value="ECO:0007669"/>
    <property type="project" value="InterPro"/>
</dbReference>
<dbReference type="PROSITE" id="PS50222">
    <property type="entry name" value="EF_HAND_2"/>
    <property type="match status" value="1"/>
</dbReference>
<reference evidence="3 4" key="1">
    <citation type="submission" date="2018-08" db="EMBL/GenBank/DDBJ databases">
        <title>Parvularcula sp. SM1705, isolated from surface water of the South Sea China.</title>
        <authorList>
            <person name="Sun L."/>
        </authorList>
    </citation>
    <scope>NUCLEOTIDE SEQUENCE [LARGE SCALE GENOMIC DNA]</scope>
    <source>
        <strain evidence="3 4">SM1705</strain>
    </source>
</reference>
<evidence type="ECO:0000313" key="4">
    <source>
        <dbReference type="Proteomes" id="UP000264589"/>
    </source>
</evidence>
<protein>
    <recommendedName>
        <fullName evidence="2">EF-hand domain-containing protein</fullName>
    </recommendedName>
</protein>
<dbReference type="Gene3D" id="1.10.238.10">
    <property type="entry name" value="EF-hand"/>
    <property type="match status" value="1"/>
</dbReference>
<gene>
    <name evidence="3" type="ORF">DX908_15485</name>
</gene>
<dbReference type="SMART" id="SM00054">
    <property type="entry name" value="EFh"/>
    <property type="match status" value="2"/>
</dbReference>
<proteinExistence type="predicted"/>
<evidence type="ECO:0000313" key="3">
    <source>
        <dbReference type="EMBL" id="RFB01674.1"/>
    </source>
</evidence>
<comment type="caution">
    <text evidence="3">The sequence shown here is derived from an EMBL/GenBank/DDBJ whole genome shotgun (WGS) entry which is preliminary data.</text>
</comment>
<sequence length="175" mass="18732">MKKFVPAGLAATALLIGAATTASPMKGAFNHAFGVAATSVTATDIETDAKALFAKVDIDRSGTLDADEFAGHALVLAELARFNRTVTIEGESEMQIRLPDGTPEEVSHTERGSIDAVARRAFHQFADNGEMSEEGFTAYRLSMMDKADTNRDGTLKSHELERFASAMARPAQPRG</sequence>
<organism evidence="3 4">
    <name type="scientific">Parvularcula marina</name>
    <dbReference type="NCBI Taxonomy" id="2292771"/>
    <lineage>
        <taxon>Bacteria</taxon>
        <taxon>Pseudomonadati</taxon>
        <taxon>Pseudomonadota</taxon>
        <taxon>Alphaproteobacteria</taxon>
        <taxon>Parvularculales</taxon>
        <taxon>Parvularculaceae</taxon>
        <taxon>Parvularcula</taxon>
    </lineage>
</organism>
<dbReference type="OrthoDB" id="8481441at2"/>
<feature type="signal peptide" evidence="1">
    <location>
        <begin position="1"/>
        <end position="18"/>
    </location>
</feature>
<keyword evidence="1" id="KW-0732">Signal</keyword>